<gene>
    <name evidence="1" type="ordered locus">SNSL254_A0326</name>
</gene>
<evidence type="ECO:0000313" key="2">
    <source>
        <dbReference type="Proteomes" id="UP000008824"/>
    </source>
</evidence>
<sequence length="39" mass="4461">MSEYGRDILAPRLPLPGQYRAVMNNRLPGPYFDDETGLH</sequence>
<proteinExistence type="predicted"/>
<evidence type="ECO:0000313" key="1">
    <source>
        <dbReference type="EMBL" id="ACF61636.1"/>
    </source>
</evidence>
<dbReference type="Proteomes" id="UP000008824">
    <property type="component" value="Chromosome"/>
</dbReference>
<accession>A0A0H3BLU0</accession>
<protein>
    <submittedName>
        <fullName evidence="1">Uncharacterized protein</fullName>
    </submittedName>
</protein>
<dbReference type="EMBL" id="CP001113">
    <property type="protein sequence ID" value="ACF61636.1"/>
    <property type="molecule type" value="Genomic_DNA"/>
</dbReference>
<reference evidence="1 2" key="1">
    <citation type="journal article" date="2011" name="J. Bacteriol.">
        <title>Comparative genomics of 28 Salmonella enterica isolates: evidence for CRISPR-mediated adaptive sublineage evolution.</title>
        <authorList>
            <person name="Fricke W.F."/>
            <person name="Mammel M.K."/>
            <person name="McDermott P.F."/>
            <person name="Tartera C."/>
            <person name="White D.G."/>
            <person name="Leclerc J.E."/>
            <person name="Ravel J."/>
            <person name="Cebula T.A."/>
        </authorList>
    </citation>
    <scope>NUCLEOTIDE SEQUENCE [LARGE SCALE GENOMIC DNA]</scope>
    <source>
        <strain evidence="1 2">SL254</strain>
    </source>
</reference>
<dbReference type="AlphaFoldDB" id="A0A0H3BLU0"/>
<dbReference type="HOGENOM" id="CLU_3316513_0_0_6"/>
<dbReference type="KEGG" id="see:SNSL254_A0326"/>
<name>A0A0H3BLU0_SALNS</name>
<organism evidence="1 2">
    <name type="scientific">Salmonella newport (strain SL254)</name>
    <dbReference type="NCBI Taxonomy" id="423368"/>
    <lineage>
        <taxon>Bacteria</taxon>
        <taxon>Pseudomonadati</taxon>
        <taxon>Pseudomonadota</taxon>
        <taxon>Gammaproteobacteria</taxon>
        <taxon>Enterobacterales</taxon>
        <taxon>Enterobacteriaceae</taxon>
        <taxon>Salmonella</taxon>
    </lineage>
</organism>